<proteinExistence type="predicted"/>
<dbReference type="PANTHER" id="PTHR31912:SF34">
    <property type="entry name" value="NOTOCHORD-RELATED PROTEIN"/>
    <property type="match status" value="1"/>
</dbReference>
<dbReference type="OrthoDB" id="2246127at2759"/>
<name>A0A0L6VUI3_9BASI</name>
<evidence type="ECO:0000313" key="1">
    <source>
        <dbReference type="EMBL" id="KNZ64329.1"/>
    </source>
</evidence>
<gene>
    <name evidence="1" type="ORF">VP01_10409g1</name>
</gene>
<dbReference type="PANTHER" id="PTHR31912">
    <property type="entry name" value="IP13529P"/>
    <property type="match status" value="1"/>
</dbReference>
<dbReference type="Proteomes" id="UP000037035">
    <property type="component" value="Unassembled WGS sequence"/>
</dbReference>
<feature type="non-terminal residue" evidence="1">
    <location>
        <position position="181"/>
    </location>
</feature>
<dbReference type="STRING" id="27349.A0A0L6VUI3"/>
<comment type="caution">
    <text evidence="1">The sequence shown here is derived from an EMBL/GenBank/DDBJ whole genome shotgun (WGS) entry which is preliminary data.</text>
</comment>
<dbReference type="EMBL" id="LAVV01000454">
    <property type="protein sequence ID" value="KNZ64329.1"/>
    <property type="molecule type" value="Genomic_DNA"/>
</dbReference>
<protein>
    <submittedName>
        <fullName evidence="1">Uncharacterized protein</fullName>
    </submittedName>
</protein>
<evidence type="ECO:0000313" key="2">
    <source>
        <dbReference type="Proteomes" id="UP000037035"/>
    </source>
</evidence>
<keyword evidence="2" id="KW-1185">Reference proteome</keyword>
<dbReference type="AlphaFoldDB" id="A0A0L6VUI3"/>
<sequence length="181" mass="21066">MMYLSFSDLITKGCVGYDIGLKKEVLVMTAVLCFLGDSPMHEEVQRIVDKSSLDYFLECVGLNHSGERVCFLTIQFSFNFNWQTQSNFRKWTDTIERTHELWDIALKDTKTAYNNESKEYGIQDNINDVFVQQWKTKDKAKISKIELLKKEKEGIIFNPFLRLKGFDGCNDTPVEVLHVFL</sequence>
<accession>A0A0L6VUI3</accession>
<dbReference type="VEuPathDB" id="FungiDB:VP01_10409g1"/>
<reference evidence="1 2" key="1">
    <citation type="submission" date="2015-08" db="EMBL/GenBank/DDBJ databases">
        <title>Next Generation Sequencing and Analysis of the Genome of Puccinia sorghi L Schw, the Causal Agent of Maize Common Rust.</title>
        <authorList>
            <person name="Rochi L."/>
            <person name="Burguener G."/>
            <person name="Darino M."/>
            <person name="Turjanski A."/>
            <person name="Kreff E."/>
            <person name="Dieguez M.J."/>
            <person name="Sacco F."/>
        </authorList>
    </citation>
    <scope>NUCLEOTIDE SEQUENCE [LARGE SCALE GENOMIC DNA]</scope>
    <source>
        <strain evidence="1 2">RO10H11247</strain>
    </source>
</reference>
<organism evidence="1 2">
    <name type="scientific">Puccinia sorghi</name>
    <dbReference type="NCBI Taxonomy" id="27349"/>
    <lineage>
        <taxon>Eukaryota</taxon>
        <taxon>Fungi</taxon>
        <taxon>Dikarya</taxon>
        <taxon>Basidiomycota</taxon>
        <taxon>Pucciniomycotina</taxon>
        <taxon>Pucciniomycetes</taxon>
        <taxon>Pucciniales</taxon>
        <taxon>Pucciniaceae</taxon>
        <taxon>Puccinia</taxon>
    </lineage>
</organism>